<name>A0AA37KKM8_9BACT</name>
<dbReference type="PROSITE" id="PS50850">
    <property type="entry name" value="MFS"/>
    <property type="match status" value="1"/>
</dbReference>
<dbReference type="InterPro" id="IPR011701">
    <property type="entry name" value="MFS"/>
</dbReference>
<feature type="transmembrane region" description="Helical" evidence="5">
    <location>
        <begin position="120"/>
        <end position="139"/>
    </location>
</feature>
<reference evidence="7" key="1">
    <citation type="submission" date="2022-01" db="EMBL/GenBank/DDBJ databases">
        <title>Novel bile acid biosynthetic pathways are enriched in the microbiome of centenarians.</title>
        <authorList>
            <person name="Sato Y."/>
            <person name="Atarashi K."/>
            <person name="Plichta R.D."/>
            <person name="Arai Y."/>
            <person name="Sasajima S."/>
            <person name="Kearney M.S."/>
            <person name="Suda W."/>
            <person name="Takeshita K."/>
            <person name="Sasaki T."/>
            <person name="Okamoto S."/>
            <person name="Skelly N.A."/>
            <person name="Okamura Y."/>
            <person name="Vlamakis H."/>
            <person name="Li Y."/>
            <person name="Tanoue T."/>
            <person name="Takei H."/>
            <person name="Nittono H."/>
            <person name="Narushima S."/>
            <person name="Irie J."/>
            <person name="Itoh H."/>
            <person name="Moriya K."/>
            <person name="Sugiura Y."/>
            <person name="Suematsu M."/>
            <person name="Moritoki N."/>
            <person name="Shibata S."/>
            <person name="Littman R.D."/>
            <person name="Fischbach A.M."/>
            <person name="Uwamino Y."/>
            <person name="Inoue T."/>
            <person name="Honda A."/>
            <person name="Hattori M."/>
            <person name="Murai T."/>
            <person name="Xavier J.R."/>
            <person name="Hirose N."/>
            <person name="Honda K."/>
        </authorList>
    </citation>
    <scope>NUCLEOTIDE SEQUENCE</scope>
    <source>
        <strain evidence="7">CE91-St16</strain>
    </source>
</reference>
<evidence type="ECO:0000256" key="1">
    <source>
        <dbReference type="ARBA" id="ARBA00004127"/>
    </source>
</evidence>
<feature type="transmembrane region" description="Helical" evidence="5">
    <location>
        <begin position="12"/>
        <end position="30"/>
    </location>
</feature>
<dbReference type="EMBL" id="BQOL01000001">
    <property type="protein sequence ID" value="GKI17670.1"/>
    <property type="molecule type" value="Genomic_DNA"/>
</dbReference>
<dbReference type="PANTHER" id="PTHR43826:SF3">
    <property type="entry name" value="GLUCOSE-6-PHOSPHATE EXCHANGER SLC37A4"/>
    <property type="match status" value="1"/>
</dbReference>
<dbReference type="RefSeq" id="WP_244076066.1">
    <property type="nucleotide sequence ID" value="NZ_AP025581.1"/>
</dbReference>
<gene>
    <name evidence="7" type="primary">glpT_2</name>
    <name evidence="7" type="ORF">CE91St16_05780</name>
</gene>
<comment type="subcellular location">
    <subcellularLocation>
        <location evidence="1">Endomembrane system</location>
        <topology evidence="1">Multi-pass membrane protein</topology>
    </subcellularLocation>
</comment>
<dbReference type="PIRSF" id="PIRSF002808">
    <property type="entry name" value="Hexose_phosphate_transp"/>
    <property type="match status" value="1"/>
</dbReference>
<dbReference type="Pfam" id="PF07690">
    <property type="entry name" value="MFS_1"/>
    <property type="match status" value="1"/>
</dbReference>
<dbReference type="Proteomes" id="UP001055105">
    <property type="component" value="Unassembled WGS sequence"/>
</dbReference>
<feature type="transmembrane region" description="Helical" evidence="5">
    <location>
        <begin position="50"/>
        <end position="69"/>
    </location>
</feature>
<dbReference type="PANTHER" id="PTHR43826">
    <property type="entry name" value="GLUCOSE-6-PHOSPHATE EXCHANGER SLC37A4"/>
    <property type="match status" value="1"/>
</dbReference>
<feature type="transmembrane region" description="Helical" evidence="5">
    <location>
        <begin position="359"/>
        <end position="377"/>
    </location>
</feature>
<dbReference type="InterPro" id="IPR036259">
    <property type="entry name" value="MFS_trans_sf"/>
</dbReference>
<dbReference type="InterPro" id="IPR000849">
    <property type="entry name" value="Sugar_P_transporter"/>
</dbReference>
<dbReference type="GO" id="GO:0035435">
    <property type="term" value="P:phosphate ion transmembrane transport"/>
    <property type="evidence" value="ECO:0007669"/>
    <property type="project" value="TreeGrafter"/>
</dbReference>
<feature type="transmembrane region" description="Helical" evidence="5">
    <location>
        <begin position="81"/>
        <end position="100"/>
    </location>
</feature>
<keyword evidence="3 5" id="KW-1133">Transmembrane helix</keyword>
<keyword evidence="2 5" id="KW-0812">Transmembrane</keyword>
<sequence>MTPEQTKRFKYWQTRTIVATMIGYALFYFVRKNFSLAMPGLEADLGISKTSLGIFLTLNGVVYGLSRFVNGILADRMNARWYMAVGLALCALANFAFGFGEDVSYWITGQHDGSQFTNTMILFMGIMWVINGLLQGTGFPPCARLLTHWIPPTQLATKMSVWNTSHSIGAGLVVILCGYIMGTLGMNVSADPDAVAAMAANLGVQPGDAAGMECVMAAAAHAGAWKWCFWIPSAISFAGAVGLVVFLRDTPSSVGLPELEGTEVRKEKKAAKGAEHRAFLMKHVFKNPLIWILGFANFFVYVVRFSVLDWGPSLLSQSKGVSMEHAGWLVAMFEIAGIVGMLVAGWATDRWLKGRAHRTCVFCMAGAAIFVFLFWQLPGDAPVWLLFTTLCAAGFCIYGPQALIGIAAANQATKNAAATANGLTGLFGYASTVVSGVGLGYVAQHYGWNWAYVGILGMAVVGMLVFLLMWGARADGYDAGPERN</sequence>
<feature type="transmembrane region" description="Helical" evidence="5">
    <location>
        <begin position="160"/>
        <end position="181"/>
    </location>
</feature>
<evidence type="ECO:0000259" key="6">
    <source>
        <dbReference type="PROSITE" id="PS50850"/>
    </source>
</evidence>
<feature type="transmembrane region" description="Helical" evidence="5">
    <location>
        <begin position="383"/>
        <end position="408"/>
    </location>
</feature>
<feature type="transmembrane region" description="Helical" evidence="5">
    <location>
        <begin position="229"/>
        <end position="247"/>
    </location>
</feature>
<dbReference type="AlphaFoldDB" id="A0AA37KKM8"/>
<organism evidence="7 8">
    <name type="scientific">Alistipes finegoldii</name>
    <dbReference type="NCBI Taxonomy" id="214856"/>
    <lineage>
        <taxon>Bacteria</taxon>
        <taxon>Pseudomonadati</taxon>
        <taxon>Bacteroidota</taxon>
        <taxon>Bacteroidia</taxon>
        <taxon>Bacteroidales</taxon>
        <taxon>Rikenellaceae</taxon>
        <taxon>Alistipes</taxon>
    </lineage>
</organism>
<protein>
    <submittedName>
        <fullName evidence="7">Glycerol-3-phosphate transporter</fullName>
    </submittedName>
</protein>
<dbReference type="InterPro" id="IPR051337">
    <property type="entry name" value="OPA_Antiporter"/>
</dbReference>
<dbReference type="Gene3D" id="1.20.1250.20">
    <property type="entry name" value="MFS general substrate transporter like domains"/>
    <property type="match status" value="2"/>
</dbReference>
<feature type="domain" description="Major facilitator superfamily (MFS) profile" evidence="6">
    <location>
        <begin position="16"/>
        <end position="474"/>
    </location>
</feature>
<keyword evidence="4 5" id="KW-0472">Membrane</keyword>
<evidence type="ECO:0000313" key="8">
    <source>
        <dbReference type="Proteomes" id="UP001055105"/>
    </source>
</evidence>
<evidence type="ECO:0000256" key="2">
    <source>
        <dbReference type="ARBA" id="ARBA00022692"/>
    </source>
</evidence>
<evidence type="ECO:0000256" key="3">
    <source>
        <dbReference type="ARBA" id="ARBA00022989"/>
    </source>
</evidence>
<dbReference type="GO" id="GO:0012505">
    <property type="term" value="C:endomembrane system"/>
    <property type="evidence" value="ECO:0007669"/>
    <property type="project" value="UniProtKB-SubCell"/>
</dbReference>
<dbReference type="GO" id="GO:0005886">
    <property type="term" value="C:plasma membrane"/>
    <property type="evidence" value="ECO:0007669"/>
    <property type="project" value="TreeGrafter"/>
</dbReference>
<dbReference type="SUPFAM" id="SSF103473">
    <property type="entry name" value="MFS general substrate transporter"/>
    <property type="match status" value="1"/>
</dbReference>
<dbReference type="GO" id="GO:0061513">
    <property type="term" value="F:glucose 6-phosphate:phosphate antiporter activity"/>
    <property type="evidence" value="ECO:0007669"/>
    <property type="project" value="TreeGrafter"/>
</dbReference>
<feature type="transmembrane region" description="Helical" evidence="5">
    <location>
        <begin position="327"/>
        <end position="347"/>
    </location>
</feature>
<evidence type="ECO:0000256" key="5">
    <source>
        <dbReference type="SAM" id="Phobius"/>
    </source>
</evidence>
<feature type="transmembrane region" description="Helical" evidence="5">
    <location>
        <begin position="289"/>
        <end position="307"/>
    </location>
</feature>
<feature type="transmembrane region" description="Helical" evidence="5">
    <location>
        <begin position="449"/>
        <end position="470"/>
    </location>
</feature>
<accession>A0AA37KKM8</accession>
<evidence type="ECO:0000256" key="4">
    <source>
        <dbReference type="ARBA" id="ARBA00023136"/>
    </source>
</evidence>
<dbReference type="InterPro" id="IPR020846">
    <property type="entry name" value="MFS_dom"/>
</dbReference>
<evidence type="ECO:0000313" key="7">
    <source>
        <dbReference type="EMBL" id="GKI17670.1"/>
    </source>
</evidence>
<feature type="transmembrane region" description="Helical" evidence="5">
    <location>
        <begin position="420"/>
        <end position="443"/>
    </location>
</feature>
<comment type="caution">
    <text evidence="7">The sequence shown here is derived from an EMBL/GenBank/DDBJ whole genome shotgun (WGS) entry which is preliminary data.</text>
</comment>
<proteinExistence type="predicted"/>